<sequence>MHNFEDAMILGIAGNFAGHLQQAGEADDFALYGDVNANKPQALFPIYVPFIEHPYLSTYPISADTTKLPNDILNLQIEPELALICDVIYEGGQVLQLTPTHFGAFNDCSIRRPDANKISEKKNWGAASKGLASQLIELERLTPDSDIGRFRIASFHKRGEQVFAYGEDCAVNEYSYFYADLLDWIRDQMNHQVERGPMENIHALLKQANLPSQLVVAVGATRYTEYGEQNFLERGDESVVVVYDSHLYQPKDVLGMVQKSQYEATGFSYVSQRVL</sequence>
<dbReference type="PATRIC" id="fig|1229493.5.peg.196"/>
<dbReference type="Proteomes" id="UP000031586">
    <property type="component" value="Unassembled WGS sequence"/>
</dbReference>
<organism evidence="1 2">
    <name type="scientific">Vibrio owensii CAIM 1854 = LMG 25443</name>
    <dbReference type="NCBI Taxonomy" id="1229493"/>
    <lineage>
        <taxon>Bacteria</taxon>
        <taxon>Pseudomonadati</taxon>
        <taxon>Pseudomonadota</taxon>
        <taxon>Gammaproteobacteria</taxon>
        <taxon>Vibrionales</taxon>
        <taxon>Vibrionaceae</taxon>
        <taxon>Vibrio</taxon>
    </lineage>
</organism>
<dbReference type="RefSeq" id="WP_020197755.1">
    <property type="nucleotide sequence ID" value="NZ_BAOH01000140.1"/>
</dbReference>
<accession>A0A0C1WC67</accession>
<dbReference type="AlphaFoldDB" id="A0A0C1WC67"/>
<name>A0A0C1WC67_9VIBR</name>
<dbReference type="InterPro" id="IPR043776">
    <property type="entry name" value="DUF5718"/>
</dbReference>
<evidence type="ECO:0000313" key="1">
    <source>
        <dbReference type="EMBL" id="KIF53872.1"/>
    </source>
</evidence>
<reference evidence="1 2" key="1">
    <citation type="submission" date="2014-07" db="EMBL/GenBank/DDBJ databases">
        <title>Unique and conserved regions in Vibrio harveyi and related species in comparison with the shrimp pathogen Vibrio harveyi CAIM 1792.</title>
        <authorList>
            <person name="Espinoza-Valles I."/>
            <person name="Vora G."/>
            <person name="Leekitcharoenphon P."/>
            <person name="Ussery D."/>
            <person name="Hoj L."/>
            <person name="Gomez-Gil B."/>
        </authorList>
    </citation>
    <scope>NUCLEOTIDE SEQUENCE [LARGE SCALE GENOMIC DNA]</scope>
    <source>
        <strain evidence="2">CAIM 1854 / LMG 25443</strain>
    </source>
</reference>
<dbReference type="Pfam" id="PF18985">
    <property type="entry name" value="DUF5718"/>
    <property type="match status" value="1"/>
</dbReference>
<protein>
    <submittedName>
        <fullName evidence="1">Uncharacterized protein</fullName>
    </submittedName>
</protein>
<dbReference type="EMBL" id="JPRD01000011">
    <property type="protein sequence ID" value="KIF53872.1"/>
    <property type="molecule type" value="Genomic_DNA"/>
</dbReference>
<comment type="caution">
    <text evidence="1">The sequence shown here is derived from an EMBL/GenBank/DDBJ whole genome shotgun (WGS) entry which is preliminary data.</text>
</comment>
<proteinExistence type="predicted"/>
<evidence type="ECO:0000313" key="2">
    <source>
        <dbReference type="Proteomes" id="UP000031586"/>
    </source>
</evidence>
<gene>
    <name evidence="1" type="ORF">H735_05655</name>
</gene>